<name>A0A6J6HU66_9ZZZZ</name>
<evidence type="ECO:0000313" key="6">
    <source>
        <dbReference type="EMBL" id="CAB4615045.1"/>
    </source>
</evidence>
<dbReference type="EMBL" id="CAEZWR010000018">
    <property type="protein sequence ID" value="CAB4656515.1"/>
    <property type="molecule type" value="Genomic_DNA"/>
</dbReference>
<dbReference type="Pfam" id="PF02900">
    <property type="entry name" value="LigB"/>
    <property type="match status" value="1"/>
</dbReference>
<feature type="domain" description="Extradiol ring-cleavage dioxygenase class III enzyme subunit B" evidence="5">
    <location>
        <begin position="7"/>
        <end position="304"/>
    </location>
</feature>
<dbReference type="AlphaFoldDB" id="A0A6J6HU66"/>
<organism evidence="6">
    <name type="scientific">freshwater metagenome</name>
    <dbReference type="NCBI Taxonomy" id="449393"/>
    <lineage>
        <taxon>unclassified sequences</taxon>
        <taxon>metagenomes</taxon>
        <taxon>ecological metagenomes</taxon>
    </lineage>
</organism>
<dbReference type="GO" id="GO:0008198">
    <property type="term" value="F:ferrous iron binding"/>
    <property type="evidence" value="ECO:0007669"/>
    <property type="project" value="InterPro"/>
</dbReference>
<proteinExistence type="inferred from homology"/>
<keyword evidence="3" id="KW-0560">Oxidoreductase</keyword>
<protein>
    <submittedName>
        <fullName evidence="6">Unannotated protein</fullName>
    </submittedName>
</protein>
<gene>
    <name evidence="6" type="ORF">UFOPK1908_00315</name>
    <name evidence="7" type="ORF">UFOPK2282_00257</name>
    <name evidence="8" type="ORF">UFOPK3576_00388</name>
</gene>
<reference evidence="6" key="1">
    <citation type="submission" date="2020-05" db="EMBL/GenBank/DDBJ databases">
        <authorList>
            <person name="Chiriac C."/>
            <person name="Salcher M."/>
            <person name="Ghai R."/>
            <person name="Kavagutti S V."/>
        </authorList>
    </citation>
    <scope>NUCLEOTIDE SEQUENCE</scope>
</reference>
<evidence type="ECO:0000259" key="5">
    <source>
        <dbReference type="Pfam" id="PF02900"/>
    </source>
</evidence>
<keyword evidence="2" id="KW-0223">Dioxygenase</keyword>
<sequence>MPLAMCAMAHTPLMNFNEPGPGIRAEVESVFADARAKIAEFDPDVVVMFAPDHYNGLLYDMMPPFCVGFQARSFGDYGTIPGPLNVDRELGEAIVAELFASDVDIAYSERLLVDHGVAQSLELLLGSLDAKPIVPIIINSVAEPMGPPHRSIVLGEAVGRVVANLDKKVLLIASGGLSHDPPVPRLSEVPPEVQERLIAGRNRPADAQAAHEARVIATGLEFAAGRANIMPLNPQWDTDLMRILASGDLSPIKTWTTEWVTEQGGHSGHEVRCWIAAYAALGVAGKYKTSLSYYRAIDEWVAGLGIAFAQQA</sequence>
<comment type="subunit">
    <text evidence="1">Homotetramer.</text>
</comment>
<evidence type="ECO:0000313" key="7">
    <source>
        <dbReference type="EMBL" id="CAB4656515.1"/>
    </source>
</evidence>
<dbReference type="GO" id="GO:0047070">
    <property type="term" value="F:3-carboxyethylcatechol 2,3-dioxygenase activity"/>
    <property type="evidence" value="ECO:0007669"/>
    <property type="project" value="InterPro"/>
</dbReference>
<evidence type="ECO:0000256" key="4">
    <source>
        <dbReference type="ARBA" id="ARBA00023004"/>
    </source>
</evidence>
<dbReference type="InterPro" id="IPR004183">
    <property type="entry name" value="Xdiol_dOase_suB"/>
</dbReference>
<dbReference type="NCBIfam" id="NF009910">
    <property type="entry name" value="PRK13370.1-4"/>
    <property type="match status" value="1"/>
</dbReference>
<dbReference type="HAMAP" id="MF_01653">
    <property type="entry name" value="MhpB"/>
    <property type="match status" value="1"/>
</dbReference>
<dbReference type="EMBL" id="CAFBMO010000010">
    <property type="protein sequence ID" value="CAB4899670.1"/>
    <property type="molecule type" value="Genomic_DNA"/>
</dbReference>
<dbReference type="EMBL" id="CAEZVB010000007">
    <property type="protein sequence ID" value="CAB4615045.1"/>
    <property type="molecule type" value="Genomic_DNA"/>
</dbReference>
<dbReference type="SUPFAM" id="SSF53213">
    <property type="entry name" value="LigB-like"/>
    <property type="match status" value="1"/>
</dbReference>
<accession>A0A6J6HU66</accession>
<dbReference type="InterPro" id="IPR023789">
    <property type="entry name" value="DHPP/DHXA_dioxygenase"/>
</dbReference>
<evidence type="ECO:0000313" key="8">
    <source>
        <dbReference type="EMBL" id="CAB4899670.1"/>
    </source>
</evidence>
<dbReference type="Gene3D" id="3.40.830.10">
    <property type="entry name" value="LigB-like"/>
    <property type="match status" value="1"/>
</dbReference>
<evidence type="ECO:0000256" key="3">
    <source>
        <dbReference type="ARBA" id="ARBA00023002"/>
    </source>
</evidence>
<evidence type="ECO:0000256" key="1">
    <source>
        <dbReference type="ARBA" id="ARBA00011881"/>
    </source>
</evidence>
<evidence type="ECO:0000256" key="2">
    <source>
        <dbReference type="ARBA" id="ARBA00022964"/>
    </source>
</evidence>
<keyword evidence="4" id="KW-0408">Iron</keyword>